<dbReference type="GO" id="GO:0003677">
    <property type="term" value="F:DNA binding"/>
    <property type="evidence" value="ECO:0007669"/>
    <property type="project" value="UniProtKB-KW"/>
</dbReference>
<dbReference type="InterPro" id="IPR001387">
    <property type="entry name" value="Cro/C1-type_HTH"/>
</dbReference>
<feature type="domain" description="HTH cro/C1-type" evidence="2">
    <location>
        <begin position="34"/>
        <end position="88"/>
    </location>
</feature>
<dbReference type="Pfam" id="PF07883">
    <property type="entry name" value="Cupin_2"/>
    <property type="match status" value="1"/>
</dbReference>
<sequence>MTQQTSPHIQSSDVLVAEPCASDECLEASIGDKIRSVRLEKGMTLDQLANETGCSITTLENIENNQLTPPVGNLLQISKALSLDSGFLFKESQKFHSRVEASEKRTANYAYTNLTPGKEKKHLKAFIVTLDPLTDHEGVGFQHEGEEFNYVLGGEVEVTVGDHVNYLKSGDALHFNAGIRHNLKNTKDQTARLLVVIYTP</sequence>
<name>A0A1V1PEP0_9BACT</name>
<dbReference type="AlphaFoldDB" id="A0A1V1PEP0"/>
<dbReference type="Proteomes" id="UP000189670">
    <property type="component" value="Unassembled WGS sequence"/>
</dbReference>
<dbReference type="SUPFAM" id="SSF47413">
    <property type="entry name" value="lambda repressor-like DNA-binding domains"/>
    <property type="match status" value="1"/>
</dbReference>
<dbReference type="SMART" id="SM00530">
    <property type="entry name" value="HTH_XRE"/>
    <property type="match status" value="1"/>
</dbReference>
<dbReference type="Gene3D" id="1.10.260.40">
    <property type="entry name" value="lambda repressor-like DNA-binding domains"/>
    <property type="match status" value="1"/>
</dbReference>
<organism evidence="3 4">
    <name type="scientific">Candidatus Magnetoglobus multicellularis str. Araruama</name>
    <dbReference type="NCBI Taxonomy" id="890399"/>
    <lineage>
        <taxon>Bacteria</taxon>
        <taxon>Pseudomonadati</taxon>
        <taxon>Thermodesulfobacteriota</taxon>
        <taxon>Desulfobacteria</taxon>
        <taxon>Desulfobacterales</taxon>
        <taxon>Desulfobacteraceae</taxon>
        <taxon>Candidatus Magnetoglobus</taxon>
    </lineage>
</organism>
<accession>A0A1V1PEP0</accession>
<dbReference type="InterPro" id="IPR013096">
    <property type="entry name" value="Cupin_2"/>
</dbReference>
<comment type="caution">
    <text evidence="3">The sequence shown here is derived from an EMBL/GenBank/DDBJ whole genome shotgun (WGS) entry which is preliminary data.</text>
</comment>
<dbReference type="Pfam" id="PF12844">
    <property type="entry name" value="HTH_19"/>
    <property type="match status" value="1"/>
</dbReference>
<dbReference type="InterPro" id="IPR050807">
    <property type="entry name" value="TransReg_Diox_bact_type"/>
</dbReference>
<dbReference type="PANTHER" id="PTHR46797">
    <property type="entry name" value="HTH-TYPE TRANSCRIPTIONAL REGULATOR"/>
    <property type="match status" value="1"/>
</dbReference>
<evidence type="ECO:0000256" key="1">
    <source>
        <dbReference type="ARBA" id="ARBA00023125"/>
    </source>
</evidence>
<dbReference type="GO" id="GO:0005829">
    <property type="term" value="C:cytosol"/>
    <property type="evidence" value="ECO:0007669"/>
    <property type="project" value="TreeGrafter"/>
</dbReference>
<gene>
    <name evidence="3" type="ORF">OMM_01097</name>
</gene>
<dbReference type="CDD" id="cd02209">
    <property type="entry name" value="cupin_XRE_C"/>
    <property type="match status" value="1"/>
</dbReference>
<dbReference type="EMBL" id="ATBP01000077">
    <property type="protein sequence ID" value="ETR73233.1"/>
    <property type="molecule type" value="Genomic_DNA"/>
</dbReference>
<evidence type="ECO:0000259" key="2">
    <source>
        <dbReference type="PROSITE" id="PS50943"/>
    </source>
</evidence>
<keyword evidence="1" id="KW-0238">DNA-binding</keyword>
<evidence type="ECO:0000313" key="4">
    <source>
        <dbReference type="Proteomes" id="UP000189670"/>
    </source>
</evidence>
<evidence type="ECO:0000313" key="3">
    <source>
        <dbReference type="EMBL" id="ETR73233.1"/>
    </source>
</evidence>
<dbReference type="Gene3D" id="2.60.120.10">
    <property type="entry name" value="Jelly Rolls"/>
    <property type="match status" value="1"/>
</dbReference>
<proteinExistence type="predicted"/>
<dbReference type="PANTHER" id="PTHR46797:SF19">
    <property type="entry name" value="BLL2473 PROTEIN"/>
    <property type="match status" value="1"/>
</dbReference>
<reference evidence="4" key="1">
    <citation type="submission" date="2012-11" db="EMBL/GenBank/DDBJ databases">
        <authorList>
            <person name="Lucero-Rivera Y.E."/>
            <person name="Tovar-Ramirez D."/>
        </authorList>
    </citation>
    <scope>NUCLEOTIDE SEQUENCE [LARGE SCALE GENOMIC DNA]</scope>
    <source>
        <strain evidence="4">Araruama</strain>
    </source>
</reference>
<dbReference type="PROSITE" id="PS50943">
    <property type="entry name" value="HTH_CROC1"/>
    <property type="match status" value="1"/>
</dbReference>
<dbReference type="SUPFAM" id="SSF51182">
    <property type="entry name" value="RmlC-like cupins"/>
    <property type="match status" value="1"/>
</dbReference>
<dbReference type="InterPro" id="IPR011051">
    <property type="entry name" value="RmlC_Cupin_sf"/>
</dbReference>
<dbReference type="GO" id="GO:0003700">
    <property type="term" value="F:DNA-binding transcription factor activity"/>
    <property type="evidence" value="ECO:0007669"/>
    <property type="project" value="TreeGrafter"/>
</dbReference>
<dbReference type="InterPro" id="IPR014710">
    <property type="entry name" value="RmlC-like_jellyroll"/>
</dbReference>
<dbReference type="CDD" id="cd00093">
    <property type="entry name" value="HTH_XRE"/>
    <property type="match status" value="1"/>
</dbReference>
<dbReference type="InterPro" id="IPR010982">
    <property type="entry name" value="Lambda_DNA-bd_dom_sf"/>
</dbReference>
<protein>
    <submittedName>
        <fullName evidence="3">Transcriptional regulator (XRE family protein)</fullName>
    </submittedName>
</protein>